<accession>A0A9E8LUN6</accession>
<evidence type="ECO:0000256" key="1">
    <source>
        <dbReference type="SAM" id="MobiDB-lite"/>
    </source>
</evidence>
<dbReference type="GO" id="GO:0097311">
    <property type="term" value="C:bacterial biofilm matrix"/>
    <property type="evidence" value="ECO:0007669"/>
    <property type="project" value="InterPro"/>
</dbReference>
<keyword evidence="4" id="KW-1185">Reference proteome</keyword>
<evidence type="ECO:0000313" key="3">
    <source>
        <dbReference type="EMBL" id="WAA10003.1"/>
    </source>
</evidence>
<sequence>MRKSRKKIYQSMRRRKKSLVVIFQIFVICYGSIYILMKLTSATKAIFTEREESAFTVQTGSWWEKSQLQFIGTNFENIEGCPPVEIIAQIKNIGYSMMGAASFEVYYSKEGDPKQNGEKIAEGIVDALEANETSQISFQAQDEGIYKFKVNQRSGFNDPQWKEIWTEQVVVQCNNDEETTANDITDDSNRSTDQQNENELMEEETNKNQKAQTNENDEEKENVTDNNQNLEQEEDSEAGERNDEEILDEFSSDEQNNENDRENNESEFESESESESNGMKE</sequence>
<dbReference type="EMBL" id="CP106878">
    <property type="protein sequence ID" value="WAA10003.1"/>
    <property type="molecule type" value="Genomic_DNA"/>
</dbReference>
<organism evidence="3 4">
    <name type="scientific">Fervidibacillus albus</name>
    <dbReference type="NCBI Taxonomy" id="2980026"/>
    <lineage>
        <taxon>Bacteria</taxon>
        <taxon>Bacillati</taxon>
        <taxon>Bacillota</taxon>
        <taxon>Bacilli</taxon>
        <taxon>Bacillales</taxon>
        <taxon>Bacillaceae</taxon>
        <taxon>Fervidibacillus</taxon>
    </lineage>
</organism>
<feature type="region of interest" description="Disordered" evidence="1">
    <location>
        <begin position="178"/>
        <end position="281"/>
    </location>
</feature>
<dbReference type="AlphaFoldDB" id="A0A9E8LUN6"/>
<gene>
    <name evidence="3" type="primary">tapA</name>
    <name evidence="3" type="ORF">OE104_01110</name>
</gene>
<dbReference type="Proteomes" id="UP001164718">
    <property type="component" value="Chromosome"/>
</dbReference>
<feature type="compositionally biased region" description="Acidic residues" evidence="1">
    <location>
        <begin position="231"/>
        <end position="257"/>
    </location>
</feature>
<keyword evidence="2" id="KW-0812">Transmembrane</keyword>
<dbReference type="InterPro" id="IPR023848">
    <property type="entry name" value="TasA"/>
</dbReference>
<dbReference type="KEGG" id="faf:OE104_01110"/>
<proteinExistence type="predicted"/>
<dbReference type="RefSeq" id="WP_275417785.1">
    <property type="nucleotide sequence ID" value="NZ_CP106878.1"/>
</dbReference>
<dbReference type="NCBIfam" id="TIGR04087">
    <property type="entry name" value="YqxM_for_SipW"/>
    <property type="match status" value="1"/>
</dbReference>
<protein>
    <submittedName>
        <fullName evidence="3">Amyloid fiber anchoring/assembly protein TapA</fullName>
    </submittedName>
</protein>
<feature type="compositionally biased region" description="Acidic residues" evidence="1">
    <location>
        <begin position="265"/>
        <end position="274"/>
    </location>
</feature>
<keyword evidence="2" id="KW-0472">Membrane</keyword>
<evidence type="ECO:0000313" key="4">
    <source>
        <dbReference type="Proteomes" id="UP001164718"/>
    </source>
</evidence>
<evidence type="ECO:0000256" key="2">
    <source>
        <dbReference type="SAM" id="Phobius"/>
    </source>
</evidence>
<reference evidence="3" key="1">
    <citation type="submission" date="2022-09" db="EMBL/GenBank/DDBJ databases">
        <title>Complete Genomes of Fervidibacillus albus and Fervidibacillus halotolerans isolated from tidal flat sediments.</title>
        <authorList>
            <person name="Kwon K.K."/>
            <person name="Yang S.-H."/>
            <person name="Park M.J."/>
            <person name="Oh H.-M."/>
        </authorList>
    </citation>
    <scope>NUCLEOTIDE SEQUENCE</scope>
    <source>
        <strain evidence="3">MEBiC13591</strain>
    </source>
</reference>
<keyword evidence="2" id="KW-1133">Transmembrane helix</keyword>
<name>A0A9E8LUN6_9BACI</name>
<feature type="transmembrane region" description="Helical" evidence="2">
    <location>
        <begin position="20"/>
        <end position="37"/>
    </location>
</feature>